<sequence length="320" mass="38080">MKASACIIVYNHEKYIRECLDSALSQKVNFDYEIVVCEDKSTDNTREIVKEYANKYPDKIKLYLNETNLGLIGNWEKSMKSCQGEYIAICEGDDYWTDPYKIQKQVDFMEQNQDYTLTVHNSIVVDEKSKFIRNQCNKDKDETIPTEELIGGKFFATCSIVFKKEILNTLPDWFFTLEACDWTLPAFCAAHGKTKYFKEKMSAYRKHKKGAAFNQKIKIESEGKDFFRFVEDSALYTSDILNKHFNYKYDKQLRRQKIYWYNDLVDKYLRINDIQNTRKYAGIVLKETIILNHWKNGWLTYKRFIKLILIFLFPKIFIKK</sequence>
<evidence type="ECO:0000259" key="1">
    <source>
        <dbReference type="Pfam" id="PF00535"/>
    </source>
</evidence>
<dbReference type="Proteomes" id="UP000177579">
    <property type="component" value="Unassembled WGS sequence"/>
</dbReference>
<dbReference type="PANTHER" id="PTHR22916">
    <property type="entry name" value="GLYCOSYLTRANSFERASE"/>
    <property type="match status" value="1"/>
</dbReference>
<feature type="domain" description="Glycosyltransferase 2-like" evidence="1">
    <location>
        <begin position="4"/>
        <end position="167"/>
    </location>
</feature>
<organism evidence="2 3">
    <name type="scientific">Candidatus Falkowbacteria bacterium RIFOXYD2_FULL_34_120</name>
    <dbReference type="NCBI Taxonomy" id="1798007"/>
    <lineage>
        <taxon>Bacteria</taxon>
        <taxon>Candidatus Falkowiibacteriota</taxon>
    </lineage>
</organism>
<name>A0A1F5TRT8_9BACT</name>
<dbReference type="GO" id="GO:0016758">
    <property type="term" value="F:hexosyltransferase activity"/>
    <property type="evidence" value="ECO:0007669"/>
    <property type="project" value="UniProtKB-ARBA"/>
</dbReference>
<reference evidence="2 3" key="1">
    <citation type="journal article" date="2016" name="Nat. Commun.">
        <title>Thousands of microbial genomes shed light on interconnected biogeochemical processes in an aquifer system.</title>
        <authorList>
            <person name="Anantharaman K."/>
            <person name="Brown C.T."/>
            <person name="Hug L.A."/>
            <person name="Sharon I."/>
            <person name="Castelle C.J."/>
            <person name="Probst A.J."/>
            <person name="Thomas B.C."/>
            <person name="Singh A."/>
            <person name="Wilkins M.J."/>
            <person name="Karaoz U."/>
            <person name="Brodie E.L."/>
            <person name="Williams K.H."/>
            <person name="Hubbard S.S."/>
            <person name="Banfield J.F."/>
        </authorList>
    </citation>
    <scope>NUCLEOTIDE SEQUENCE [LARGE SCALE GENOMIC DNA]</scope>
</reference>
<protein>
    <recommendedName>
        <fullName evidence="1">Glycosyltransferase 2-like domain-containing protein</fullName>
    </recommendedName>
</protein>
<comment type="caution">
    <text evidence="2">The sequence shown here is derived from an EMBL/GenBank/DDBJ whole genome shotgun (WGS) entry which is preliminary data.</text>
</comment>
<accession>A0A1F5TRT8</accession>
<dbReference type="InterPro" id="IPR001173">
    <property type="entry name" value="Glyco_trans_2-like"/>
</dbReference>
<evidence type="ECO:0000313" key="2">
    <source>
        <dbReference type="EMBL" id="OGF41645.1"/>
    </source>
</evidence>
<dbReference type="AlphaFoldDB" id="A0A1F5TRT8"/>
<dbReference type="PANTHER" id="PTHR22916:SF3">
    <property type="entry name" value="UDP-GLCNAC:BETAGAL BETA-1,3-N-ACETYLGLUCOSAMINYLTRANSFERASE-LIKE PROTEIN 1"/>
    <property type="match status" value="1"/>
</dbReference>
<dbReference type="Pfam" id="PF00535">
    <property type="entry name" value="Glycos_transf_2"/>
    <property type="match status" value="1"/>
</dbReference>
<dbReference type="InterPro" id="IPR029044">
    <property type="entry name" value="Nucleotide-diphossugar_trans"/>
</dbReference>
<proteinExistence type="predicted"/>
<dbReference type="SUPFAM" id="SSF53448">
    <property type="entry name" value="Nucleotide-diphospho-sugar transferases"/>
    <property type="match status" value="1"/>
</dbReference>
<dbReference type="Gene3D" id="3.90.550.10">
    <property type="entry name" value="Spore Coat Polysaccharide Biosynthesis Protein SpsA, Chain A"/>
    <property type="match status" value="1"/>
</dbReference>
<gene>
    <name evidence="2" type="ORF">A2531_06420</name>
</gene>
<evidence type="ECO:0000313" key="3">
    <source>
        <dbReference type="Proteomes" id="UP000177579"/>
    </source>
</evidence>
<dbReference type="EMBL" id="MFGO01000007">
    <property type="protein sequence ID" value="OGF41645.1"/>
    <property type="molecule type" value="Genomic_DNA"/>
</dbReference>